<dbReference type="EMBL" id="CP134145">
    <property type="protein sequence ID" value="WNC73634.1"/>
    <property type="molecule type" value="Genomic_DNA"/>
</dbReference>
<evidence type="ECO:0000256" key="1">
    <source>
        <dbReference type="SAM" id="SignalP"/>
    </source>
</evidence>
<dbReference type="Gene3D" id="3.20.20.140">
    <property type="entry name" value="Metal-dependent hydrolases"/>
    <property type="match status" value="1"/>
</dbReference>
<name>A0ABY9TXP4_9GAMM</name>
<dbReference type="InterPro" id="IPR011059">
    <property type="entry name" value="Metal-dep_hydrolase_composite"/>
</dbReference>
<dbReference type="SUPFAM" id="SSF51338">
    <property type="entry name" value="Composite domain of metallo-dependent hydrolases"/>
    <property type="match status" value="1"/>
</dbReference>
<keyword evidence="1" id="KW-0732">Signal</keyword>
<dbReference type="RefSeq" id="WP_348392745.1">
    <property type="nucleotide sequence ID" value="NZ_CP134145.1"/>
</dbReference>
<dbReference type="SUPFAM" id="SSF51556">
    <property type="entry name" value="Metallo-dependent hydrolases"/>
    <property type="match status" value="1"/>
</dbReference>
<feature type="chain" id="PRO_5045780636" description="Aminoacylase" evidence="1">
    <location>
        <begin position="22"/>
        <end position="565"/>
    </location>
</feature>
<dbReference type="PROSITE" id="PS51257">
    <property type="entry name" value="PROKAR_LIPOPROTEIN"/>
    <property type="match status" value="1"/>
</dbReference>
<evidence type="ECO:0008006" key="4">
    <source>
        <dbReference type="Google" id="ProtNLM"/>
    </source>
</evidence>
<sequence length="565" mass="62133">MKKLFVAVSVSFALTACSQMAGDDAGSTADTSQKFDVVINNGRVMDPETNFDGVRNVGIKYGRIVAITEDSISGAETIDATGHVVAAGFIDYEQHGLGPWGIKVNLRDGVTTQMDFEVGAASIPQWYAKREGTTQANFGTVAGQEYARMKVHDPEMDLTGPDISMPYTLSDHRGASGKDGHEGWANDKSNLAQMNEVHKILDEELRQGALGVGSLLGYAGKAIKSYEMYTTQKLAGAYGRVTAVHHRFHPSATPPTEQPIGVKEILANAMSLNAPLQIHHDNDYGWWENQKMLSDARKQGFNVWATYYPWIAGAGNYGAAIVNPPIWQDLMGYKYEETIYDPQLDKFVTKEEFLKFSKEEPGRTLVAYSPPRKQWLPEWTKVEGFIVAGDGMPGLGSDGKLLAWDADFKDYAGHPRTAGTHAVVLRVARENGVPLMHTLSQLSYWPAKFIGDTGLKAMQERGRMQEGMVADIVVFNAENVTEHADFKAGTNGLASTGIPYVLVNGTTVVKDSKVLKVYPGQAMRFPVEEKGRFETMSPESWMKANLVETSKPTLYKAKENPENIM</sequence>
<organism evidence="2 3">
    <name type="scientific">Thalassotalea psychrophila</name>
    <dbReference type="NCBI Taxonomy" id="3065647"/>
    <lineage>
        <taxon>Bacteria</taxon>
        <taxon>Pseudomonadati</taxon>
        <taxon>Pseudomonadota</taxon>
        <taxon>Gammaproteobacteria</taxon>
        <taxon>Alteromonadales</taxon>
        <taxon>Colwelliaceae</taxon>
        <taxon>Thalassotalea</taxon>
    </lineage>
</organism>
<dbReference type="InterPro" id="IPR050378">
    <property type="entry name" value="Metallo-dep_Hydrolases_sf"/>
</dbReference>
<keyword evidence="3" id="KW-1185">Reference proteome</keyword>
<dbReference type="PANTHER" id="PTHR11647:SF1">
    <property type="entry name" value="COLLAPSIN RESPONSE MEDIATOR PROTEIN"/>
    <property type="match status" value="1"/>
</dbReference>
<feature type="signal peptide" evidence="1">
    <location>
        <begin position="1"/>
        <end position="21"/>
    </location>
</feature>
<dbReference type="PANTHER" id="PTHR11647">
    <property type="entry name" value="HYDRANTOINASE/DIHYDROPYRIMIDINASE FAMILY MEMBER"/>
    <property type="match status" value="1"/>
</dbReference>
<gene>
    <name evidence="2" type="ORF">RGQ13_06465</name>
</gene>
<proteinExistence type="predicted"/>
<evidence type="ECO:0000313" key="3">
    <source>
        <dbReference type="Proteomes" id="UP001258994"/>
    </source>
</evidence>
<dbReference type="InterPro" id="IPR032466">
    <property type="entry name" value="Metal_Hydrolase"/>
</dbReference>
<reference evidence="3" key="1">
    <citation type="submission" date="2023-09" db="EMBL/GenBank/DDBJ databases">
        <authorList>
            <person name="Li S."/>
            <person name="Li X."/>
            <person name="Zhang C."/>
            <person name="Zhao Z."/>
        </authorList>
    </citation>
    <scope>NUCLEOTIDE SEQUENCE [LARGE SCALE GENOMIC DNA]</scope>
    <source>
        <strain evidence="3">SQ149</strain>
    </source>
</reference>
<dbReference type="Gene3D" id="2.30.40.10">
    <property type="entry name" value="Urease, subunit C, domain 1"/>
    <property type="match status" value="1"/>
</dbReference>
<dbReference type="Proteomes" id="UP001258994">
    <property type="component" value="Chromosome"/>
</dbReference>
<accession>A0ABY9TXP4</accession>
<protein>
    <recommendedName>
        <fullName evidence="4">Aminoacylase</fullName>
    </recommendedName>
</protein>
<evidence type="ECO:0000313" key="2">
    <source>
        <dbReference type="EMBL" id="WNC73634.1"/>
    </source>
</evidence>